<dbReference type="AlphaFoldDB" id="A0A518G1H1"/>
<dbReference type="SUPFAM" id="SSF101908">
    <property type="entry name" value="Putative isomerase YbhE"/>
    <property type="match status" value="1"/>
</dbReference>
<dbReference type="Proteomes" id="UP000318017">
    <property type="component" value="Chromosome"/>
</dbReference>
<name>A0A518G1H1_9BACT</name>
<keyword evidence="1 3" id="KW-0853">WD repeat</keyword>
<evidence type="ECO:0000256" key="3">
    <source>
        <dbReference type="PROSITE-ProRule" id="PRU00221"/>
    </source>
</evidence>
<dbReference type="SMART" id="SM00320">
    <property type="entry name" value="WD40"/>
    <property type="match status" value="2"/>
</dbReference>
<dbReference type="InterPro" id="IPR015943">
    <property type="entry name" value="WD40/YVTN_repeat-like_dom_sf"/>
</dbReference>
<evidence type="ECO:0000313" key="4">
    <source>
        <dbReference type="EMBL" id="QDV22390.1"/>
    </source>
</evidence>
<dbReference type="PANTHER" id="PTHR19848:SF8">
    <property type="entry name" value="F-BOX AND WD REPEAT DOMAIN CONTAINING 7"/>
    <property type="match status" value="1"/>
</dbReference>
<reference evidence="4 5" key="1">
    <citation type="submission" date="2019-02" db="EMBL/GenBank/DDBJ databases">
        <title>Deep-cultivation of Planctomycetes and their phenomic and genomic characterization uncovers novel biology.</title>
        <authorList>
            <person name="Wiegand S."/>
            <person name="Jogler M."/>
            <person name="Boedeker C."/>
            <person name="Pinto D."/>
            <person name="Vollmers J."/>
            <person name="Rivas-Marin E."/>
            <person name="Kohn T."/>
            <person name="Peeters S.H."/>
            <person name="Heuer A."/>
            <person name="Rast P."/>
            <person name="Oberbeckmann S."/>
            <person name="Bunk B."/>
            <person name="Jeske O."/>
            <person name="Meyerdierks A."/>
            <person name="Storesund J.E."/>
            <person name="Kallscheuer N."/>
            <person name="Luecker S."/>
            <person name="Lage O.M."/>
            <person name="Pohl T."/>
            <person name="Merkel B.J."/>
            <person name="Hornburger P."/>
            <person name="Mueller R.-W."/>
            <person name="Bruemmer F."/>
            <person name="Labrenz M."/>
            <person name="Spormann A.M."/>
            <person name="Op den Camp H."/>
            <person name="Overmann J."/>
            <person name="Amann R."/>
            <person name="Jetten M.S.M."/>
            <person name="Mascher T."/>
            <person name="Medema M.H."/>
            <person name="Devos D.P."/>
            <person name="Kaster A.-K."/>
            <person name="Ovreas L."/>
            <person name="Rohde M."/>
            <person name="Galperin M.Y."/>
            <person name="Jogler C."/>
        </authorList>
    </citation>
    <scope>NUCLEOTIDE SEQUENCE [LARGE SCALE GENOMIC DNA]</scope>
    <source>
        <strain evidence="4 5">Q31a</strain>
    </source>
</reference>
<evidence type="ECO:0000256" key="1">
    <source>
        <dbReference type="ARBA" id="ARBA00022574"/>
    </source>
</evidence>
<dbReference type="PROSITE" id="PS50082">
    <property type="entry name" value="WD_REPEATS_2"/>
    <property type="match status" value="1"/>
</dbReference>
<dbReference type="InterPro" id="IPR001680">
    <property type="entry name" value="WD40_rpt"/>
</dbReference>
<gene>
    <name evidence="4" type="ORF">Q31a_06750</name>
</gene>
<dbReference type="Pfam" id="PF00400">
    <property type="entry name" value="WD40"/>
    <property type="match status" value="1"/>
</dbReference>
<dbReference type="RefSeq" id="WP_145073882.1">
    <property type="nucleotide sequence ID" value="NZ_CP036298.1"/>
</dbReference>
<dbReference type="Gene3D" id="2.130.10.10">
    <property type="entry name" value="YVTN repeat-like/Quinoprotein amine dehydrogenase"/>
    <property type="match status" value="1"/>
</dbReference>
<dbReference type="PANTHER" id="PTHR19848">
    <property type="entry name" value="WD40 REPEAT PROTEIN"/>
    <property type="match status" value="1"/>
</dbReference>
<feature type="repeat" description="WD" evidence="3">
    <location>
        <begin position="176"/>
        <end position="210"/>
    </location>
</feature>
<evidence type="ECO:0000256" key="2">
    <source>
        <dbReference type="ARBA" id="ARBA00022737"/>
    </source>
</evidence>
<dbReference type="EMBL" id="CP036298">
    <property type="protein sequence ID" value="QDV22390.1"/>
    <property type="molecule type" value="Genomic_DNA"/>
</dbReference>
<proteinExistence type="predicted"/>
<organism evidence="4 5">
    <name type="scientific">Aureliella helgolandensis</name>
    <dbReference type="NCBI Taxonomy" id="2527968"/>
    <lineage>
        <taxon>Bacteria</taxon>
        <taxon>Pseudomonadati</taxon>
        <taxon>Planctomycetota</taxon>
        <taxon>Planctomycetia</taxon>
        <taxon>Pirellulales</taxon>
        <taxon>Pirellulaceae</taxon>
        <taxon>Aureliella</taxon>
    </lineage>
</organism>
<protein>
    <submittedName>
        <fullName evidence="4">WD domain, G-beta repeat</fullName>
    </submittedName>
</protein>
<accession>A0A518G1H1</accession>
<sequence>MKIELEKTGRYSFPMGIQDIALTADEQRVYAACLDGVYELSLPARDDHEAKPVPECIGQHASYVSSVALLEQDAEVASTGFDGQLQIRALRSKPAESTAASESAKLVAPRLDRNLHSFWSWQMACSPDRRRLASVTGQYLTGAEDYSPLESSEPTIRVVDAHSGETQHEFTMLPSVQCVAFDPTGQYLAAGNLMGDLAVWDVTSGECLAEWRTPSFTSWGIIKSHCYIGGIFAVAFAPDSQSLYAAGMGDMRDPMAGNGKQLWQRFAWQKSPVEKLQETVSDQAGEGLMETLAWHPSGEYFAMAGRLRGGNWNTGIFSQEDGQLVGQAKTGMRITTALFSPAGDVLYLAGMQGQPGRKDGKFPNFGYLERYQIKQS</sequence>
<keyword evidence="2" id="KW-0677">Repeat</keyword>
<dbReference type="KEGG" id="ahel:Q31a_06750"/>
<dbReference type="OrthoDB" id="250387at2"/>
<evidence type="ECO:0000313" key="5">
    <source>
        <dbReference type="Proteomes" id="UP000318017"/>
    </source>
</evidence>
<keyword evidence="5" id="KW-1185">Reference proteome</keyword>